<feature type="domain" description="Brix" evidence="8">
    <location>
        <begin position="30"/>
        <end position="234"/>
    </location>
</feature>
<name>A0AAN7ZXI2_9COLE</name>
<gene>
    <name evidence="9" type="ORF">RI129_001677</name>
</gene>
<comment type="subcellular location">
    <subcellularLocation>
        <location evidence="1 6">Nucleus</location>
        <location evidence="1 6">Nucleolus</location>
    </subcellularLocation>
</comment>
<dbReference type="GO" id="GO:0000463">
    <property type="term" value="P:maturation of LSU-rRNA from tricistronic rRNA transcript (SSU-rRNA, 5.8S rRNA, LSU-rRNA)"/>
    <property type="evidence" value="ECO:0007669"/>
    <property type="project" value="TreeGrafter"/>
</dbReference>
<proteinExistence type="inferred from homology"/>
<evidence type="ECO:0000256" key="3">
    <source>
        <dbReference type="ARBA" id="ARBA00020387"/>
    </source>
</evidence>
<dbReference type="GO" id="GO:0019843">
    <property type="term" value="F:rRNA binding"/>
    <property type="evidence" value="ECO:0007669"/>
    <property type="project" value="UniProtKB-UniRule"/>
</dbReference>
<evidence type="ECO:0000256" key="6">
    <source>
        <dbReference type="RuleBase" id="RU367086"/>
    </source>
</evidence>
<dbReference type="InterPro" id="IPR039770">
    <property type="entry name" value="Rpf2"/>
</dbReference>
<dbReference type="PANTHER" id="PTHR12728:SF0">
    <property type="entry name" value="RIBOSOME PRODUCTION FACTOR 2 HOMOLOG"/>
    <property type="match status" value="1"/>
</dbReference>
<dbReference type="Pfam" id="PF04427">
    <property type="entry name" value="Brix"/>
    <property type="match status" value="1"/>
</dbReference>
<evidence type="ECO:0000313" key="9">
    <source>
        <dbReference type="EMBL" id="KAK5650648.1"/>
    </source>
</evidence>
<dbReference type="PANTHER" id="PTHR12728">
    <property type="entry name" value="BRIX DOMAIN CONTAINING PROTEIN"/>
    <property type="match status" value="1"/>
</dbReference>
<protein>
    <recommendedName>
        <fullName evidence="3 6">Ribosome production factor 2 homolog</fullName>
    </recommendedName>
    <alternativeName>
        <fullName evidence="5 6">Ribosome biogenesis protein RPF2 homolog</fullName>
    </alternativeName>
</protein>
<evidence type="ECO:0000259" key="8">
    <source>
        <dbReference type="PROSITE" id="PS50833"/>
    </source>
</evidence>
<dbReference type="AlphaFoldDB" id="A0AAN7ZXI2"/>
<organism evidence="9 10">
    <name type="scientific">Pyrocoelia pectoralis</name>
    <dbReference type="NCBI Taxonomy" id="417401"/>
    <lineage>
        <taxon>Eukaryota</taxon>
        <taxon>Metazoa</taxon>
        <taxon>Ecdysozoa</taxon>
        <taxon>Arthropoda</taxon>
        <taxon>Hexapoda</taxon>
        <taxon>Insecta</taxon>
        <taxon>Pterygota</taxon>
        <taxon>Neoptera</taxon>
        <taxon>Endopterygota</taxon>
        <taxon>Coleoptera</taxon>
        <taxon>Polyphaga</taxon>
        <taxon>Elateriformia</taxon>
        <taxon>Elateroidea</taxon>
        <taxon>Lampyridae</taxon>
        <taxon>Lampyrinae</taxon>
        <taxon>Pyrocoelia</taxon>
    </lineage>
</organism>
<keyword evidence="10" id="KW-1185">Reference proteome</keyword>
<sequence length="320" mass="36557">MSIQRVVKPSTRKGKRVLEAREPATLEGPKQTLLFYGRKSSDVIRHGLKDLYSLKKPDAKLLSRKNDITLFENANPIEELCRKHEASLFIAGSHSKKRPNNLIIGRMYNYNLLDMVELGLDSFKSLSEFVGPKITVGTKPCLIFNGPAWDQVEDLKHLKSIFVDLFHRENVENIRLQGLEHALCFTAISDNKILLRSYKVLLKKSGCKTPRVELKEMGPSVDLMFRRSKLASEDLMKQACKKPRILKVRKRKNVSRDGLGTLHGRIHVGKQNIPSLQTRKMKGLKKTAEEKRAEKKQSKRPLTVQNDTNKPVASKKRRVE</sequence>
<evidence type="ECO:0000256" key="5">
    <source>
        <dbReference type="ARBA" id="ARBA00030889"/>
    </source>
</evidence>
<dbReference type="GO" id="GO:0000027">
    <property type="term" value="P:ribosomal large subunit assembly"/>
    <property type="evidence" value="ECO:0007669"/>
    <property type="project" value="InterPro"/>
</dbReference>
<feature type="compositionally biased region" description="Basic and acidic residues" evidence="7">
    <location>
        <begin position="286"/>
        <end position="296"/>
    </location>
</feature>
<dbReference type="GO" id="GO:0005730">
    <property type="term" value="C:nucleolus"/>
    <property type="evidence" value="ECO:0007669"/>
    <property type="project" value="UniProtKB-SubCell"/>
</dbReference>
<dbReference type="InterPro" id="IPR007109">
    <property type="entry name" value="Brix"/>
</dbReference>
<dbReference type="PROSITE" id="PS50833">
    <property type="entry name" value="BRIX"/>
    <property type="match status" value="1"/>
</dbReference>
<accession>A0AAN7ZXI2</accession>
<evidence type="ECO:0000256" key="1">
    <source>
        <dbReference type="ARBA" id="ARBA00004604"/>
    </source>
</evidence>
<evidence type="ECO:0000256" key="2">
    <source>
        <dbReference type="ARBA" id="ARBA00010782"/>
    </source>
</evidence>
<dbReference type="SMART" id="SM00879">
    <property type="entry name" value="Brix"/>
    <property type="match status" value="1"/>
</dbReference>
<evidence type="ECO:0000256" key="4">
    <source>
        <dbReference type="ARBA" id="ARBA00023242"/>
    </source>
</evidence>
<dbReference type="Proteomes" id="UP001329430">
    <property type="component" value="Chromosome 1"/>
</dbReference>
<comment type="similarity">
    <text evidence="2 6">Belongs to the RPF2 family.</text>
</comment>
<feature type="region of interest" description="Disordered" evidence="7">
    <location>
        <begin position="270"/>
        <end position="320"/>
    </location>
</feature>
<reference evidence="9 10" key="1">
    <citation type="journal article" date="2024" name="Insects">
        <title>An Improved Chromosome-Level Genome Assembly of the Firefly Pyrocoelia pectoralis.</title>
        <authorList>
            <person name="Fu X."/>
            <person name="Meyer-Rochow V.B."/>
            <person name="Ballantyne L."/>
            <person name="Zhu X."/>
        </authorList>
    </citation>
    <scope>NUCLEOTIDE SEQUENCE [LARGE SCALE GENOMIC DNA]</scope>
    <source>
        <strain evidence="9">XCY_ONT2</strain>
    </source>
</reference>
<comment type="caution">
    <text evidence="9">The sequence shown here is derived from an EMBL/GenBank/DDBJ whole genome shotgun (WGS) entry which is preliminary data.</text>
</comment>
<keyword evidence="4 6" id="KW-0539">Nucleus</keyword>
<dbReference type="EMBL" id="JAVRBK010000001">
    <property type="protein sequence ID" value="KAK5650648.1"/>
    <property type="molecule type" value="Genomic_DNA"/>
</dbReference>
<evidence type="ECO:0000313" key="10">
    <source>
        <dbReference type="Proteomes" id="UP001329430"/>
    </source>
</evidence>
<evidence type="ECO:0000256" key="7">
    <source>
        <dbReference type="SAM" id="MobiDB-lite"/>
    </source>
</evidence>